<name>A0A0E4H1C8_MYCLN</name>
<dbReference type="PANTHER" id="PTHR46766">
    <property type="entry name" value="GLUTAMINE-RICH PROTEIN 2"/>
    <property type="match status" value="1"/>
</dbReference>
<protein>
    <submittedName>
        <fullName evidence="5">PPE family protein</fullName>
    </submittedName>
</protein>
<feature type="domain" description="PPE" evidence="3">
    <location>
        <begin position="2"/>
        <end position="165"/>
    </location>
</feature>
<dbReference type="STRING" id="141349.BN1232_04916"/>
<reference evidence="5 6" key="1">
    <citation type="submission" date="2015-03" db="EMBL/GenBank/DDBJ databases">
        <authorList>
            <person name="Urmite Genomes"/>
        </authorList>
    </citation>
    <scope>NUCLEOTIDE SEQUENCE [LARGE SCALE GENOMIC DNA]</scope>
    <source>
        <strain evidence="5 6">CSUR P1491</strain>
    </source>
</reference>
<dbReference type="GO" id="GO:0052572">
    <property type="term" value="P:response to host immune response"/>
    <property type="evidence" value="ECO:0007669"/>
    <property type="project" value="TreeGrafter"/>
</dbReference>
<dbReference type="InterPro" id="IPR022171">
    <property type="entry name" value="PPE_C"/>
</dbReference>
<gene>
    <name evidence="5" type="ORF">BN1232_04916</name>
</gene>
<evidence type="ECO:0000256" key="2">
    <source>
        <dbReference type="SAM" id="MobiDB-lite"/>
    </source>
</evidence>
<dbReference type="Gene3D" id="1.20.1260.20">
    <property type="entry name" value="PPE superfamily"/>
    <property type="match status" value="1"/>
</dbReference>
<feature type="domain" description="PPE family C-terminal" evidence="4">
    <location>
        <begin position="324"/>
        <end position="395"/>
    </location>
</feature>
<evidence type="ECO:0000313" key="6">
    <source>
        <dbReference type="Proteomes" id="UP000199251"/>
    </source>
</evidence>
<comment type="similarity">
    <text evidence="1">Belongs to the mycobacterial PPE family.</text>
</comment>
<organism evidence="5 6">
    <name type="scientific">Mycobacterium lentiflavum</name>
    <dbReference type="NCBI Taxonomy" id="141349"/>
    <lineage>
        <taxon>Bacteria</taxon>
        <taxon>Bacillati</taxon>
        <taxon>Actinomycetota</taxon>
        <taxon>Actinomycetes</taxon>
        <taxon>Mycobacteriales</taxon>
        <taxon>Mycobacteriaceae</taxon>
        <taxon>Mycobacterium</taxon>
        <taxon>Mycobacterium simiae complex</taxon>
    </lineage>
</organism>
<feature type="region of interest" description="Disordered" evidence="2">
    <location>
        <begin position="386"/>
        <end position="419"/>
    </location>
</feature>
<dbReference type="PANTHER" id="PTHR46766:SF1">
    <property type="entry name" value="GLUTAMINE-RICH PROTEIN 2"/>
    <property type="match status" value="1"/>
</dbReference>
<dbReference type="Pfam" id="PF00823">
    <property type="entry name" value="PPE"/>
    <property type="match status" value="1"/>
</dbReference>
<dbReference type="RefSeq" id="WP_090609586.1">
    <property type="nucleotide sequence ID" value="NZ_CTEE01000001.1"/>
</dbReference>
<sequence>MDFGVLPPDVNSGRMYAGPGSDSMLAAAAAWDDVAAELSTAATSYGQVISALTVEPWVGPASSAMAAAAAPYVSWLTAAAALARQTAAQARTAAAAFESAFAMTVPPTLVAANRSQLTLLVATNILGQNTAAIEAVQAEYAEMWAQDAAAMYGYAGVSAAASELTPFPPPAPNTEPGGQAAQAAAVARAAGEATDTQAETVAEMFPGSVLNGSSAMSTPSDALTSGLTSLAPNVNPPLSASALQISTPIGDLDAVALYIAAAATGSLALAITNTTRPWQSSGSCNGTGNGNSDGGVSPTQGNTVNSTEALRAVGPGEMTGPVYAGVGHASMVGTLSVPHGWTTAAPEIQLAVEALPSVSPVTASTSFDGNAASLLSAMALANWAARGTASGTGNRKNTDAPAPAERKPTVVVIQKPPPP</sequence>
<dbReference type="OrthoDB" id="4753505at2"/>
<dbReference type="EMBL" id="CTEE01000001">
    <property type="protein sequence ID" value="CQD20413.1"/>
    <property type="molecule type" value="Genomic_DNA"/>
</dbReference>
<dbReference type="SUPFAM" id="SSF140459">
    <property type="entry name" value="PE/PPE dimer-like"/>
    <property type="match status" value="1"/>
</dbReference>
<dbReference type="FunFam" id="1.20.1260.20:FF:000001">
    <property type="entry name" value="PPE family protein PPE41"/>
    <property type="match status" value="1"/>
</dbReference>
<evidence type="ECO:0000256" key="1">
    <source>
        <dbReference type="ARBA" id="ARBA00010652"/>
    </source>
</evidence>
<accession>A0A0E4H1C8</accession>
<dbReference type="Pfam" id="PF12484">
    <property type="entry name" value="PPE-SVP"/>
    <property type="match status" value="1"/>
</dbReference>
<feature type="region of interest" description="Disordered" evidence="2">
    <location>
        <begin position="276"/>
        <end position="303"/>
    </location>
</feature>
<evidence type="ECO:0000259" key="4">
    <source>
        <dbReference type="Pfam" id="PF12484"/>
    </source>
</evidence>
<dbReference type="InterPro" id="IPR038332">
    <property type="entry name" value="PPE_sf"/>
</dbReference>
<dbReference type="InterPro" id="IPR000030">
    <property type="entry name" value="PPE_dom"/>
</dbReference>
<proteinExistence type="inferred from homology"/>
<evidence type="ECO:0000313" key="5">
    <source>
        <dbReference type="EMBL" id="CQD20413.1"/>
    </source>
</evidence>
<dbReference type="AlphaFoldDB" id="A0A0E4H1C8"/>
<evidence type="ECO:0000259" key="3">
    <source>
        <dbReference type="Pfam" id="PF00823"/>
    </source>
</evidence>
<dbReference type="Proteomes" id="UP000199251">
    <property type="component" value="Unassembled WGS sequence"/>
</dbReference>